<dbReference type="OrthoDB" id="2139628at2"/>
<keyword evidence="2" id="KW-1185">Reference proteome</keyword>
<accession>A0A1T4JKJ8</accession>
<dbReference type="Proteomes" id="UP000189941">
    <property type="component" value="Unassembled WGS sequence"/>
</dbReference>
<organism evidence="1 2">
    <name type="scientific">Globicatella sulfidifaciens DSM 15739</name>
    <dbReference type="NCBI Taxonomy" id="1121925"/>
    <lineage>
        <taxon>Bacteria</taxon>
        <taxon>Bacillati</taxon>
        <taxon>Bacillota</taxon>
        <taxon>Bacilli</taxon>
        <taxon>Lactobacillales</taxon>
        <taxon>Aerococcaceae</taxon>
        <taxon>Globicatella</taxon>
    </lineage>
</organism>
<reference evidence="2" key="1">
    <citation type="submission" date="2017-02" db="EMBL/GenBank/DDBJ databases">
        <authorList>
            <person name="Varghese N."/>
            <person name="Submissions S."/>
        </authorList>
    </citation>
    <scope>NUCLEOTIDE SEQUENCE [LARGE SCALE GENOMIC DNA]</scope>
    <source>
        <strain evidence="2">DSM 15739</strain>
    </source>
</reference>
<gene>
    <name evidence="1" type="ORF">SAMN02746011_00074</name>
</gene>
<name>A0A1T4JKJ8_9LACT</name>
<sequence>MVSKKVKKQKNKDAEDFVKVDAYMIPAPQAEMYRVLREAVAEDLIEELSKQYPEVKRMTDEDEGEAIVAFTETSQEALRIYLNPTNISAAQKARDKDQMDKFIEHYFN</sequence>
<dbReference type="AlphaFoldDB" id="A0A1T4JKJ8"/>
<protein>
    <submittedName>
        <fullName evidence="1">Uncharacterized protein</fullName>
    </submittedName>
</protein>
<dbReference type="EMBL" id="FUWO01000001">
    <property type="protein sequence ID" value="SJZ30662.1"/>
    <property type="molecule type" value="Genomic_DNA"/>
</dbReference>
<evidence type="ECO:0000313" key="2">
    <source>
        <dbReference type="Proteomes" id="UP000189941"/>
    </source>
</evidence>
<dbReference type="RefSeq" id="WP_078754960.1">
    <property type="nucleotide sequence ID" value="NZ_FUWO01000001.1"/>
</dbReference>
<proteinExistence type="predicted"/>
<evidence type="ECO:0000313" key="1">
    <source>
        <dbReference type="EMBL" id="SJZ30662.1"/>
    </source>
</evidence>
<dbReference type="STRING" id="1121925.SAMN02746011_00074"/>